<dbReference type="SUPFAM" id="SSF51206">
    <property type="entry name" value="cAMP-binding domain-like"/>
    <property type="match status" value="1"/>
</dbReference>
<evidence type="ECO:0000259" key="2">
    <source>
        <dbReference type="PROSITE" id="PS50042"/>
    </source>
</evidence>
<feature type="domain" description="Cyclic nucleotide-binding" evidence="2">
    <location>
        <begin position="18"/>
        <end position="141"/>
    </location>
</feature>
<evidence type="ECO:0000256" key="1">
    <source>
        <dbReference type="SAM" id="MobiDB-lite"/>
    </source>
</evidence>
<dbReference type="InterPro" id="IPR014710">
    <property type="entry name" value="RmlC-like_jellyroll"/>
</dbReference>
<dbReference type="InterPro" id="IPR018490">
    <property type="entry name" value="cNMP-bd_dom_sf"/>
</dbReference>
<dbReference type="InterPro" id="IPR000595">
    <property type="entry name" value="cNMP-bd_dom"/>
</dbReference>
<protein>
    <submittedName>
        <fullName evidence="3">CNMP</fullName>
    </submittedName>
</protein>
<sequence length="458" mass="50621">MTKEDEVSCMNLIAEAEMFKKVPPQDLQKIVRAMHPRLLQRNEEFIPQGGPTDRFFLLQSGDIRRSYYNETDGKTHTVKFAIKAKSINSMRILSGDPSFSTVKCVSEEGCKVYQMYRHDFFKVLESNPQITVKIAEGLCQELRRGSKTFQTPLLEQHSQEVNVPAVSIAAGIESYYRSALNAKLNARLTGIPAELFPNMHIQVPTRVAYITGFKGLRALLDSNVDPDLYDSPNAIRLATAISPGVLMTPISSVLEASNAGHMNSEPMTTRWMRGALPRGGREIIFGVGLNQMSDYCEERIAPYCKGHDLLANAAGSLLAGVVSGYLSHVPHNLSTLKLLEPHRSYRELYPAFVDKSVPAAVERAVASWPTTTKFWTRTLFATLFPRGVMIRTTQIVGSFMILNGTINYLQLREHHKIQRHMKGTDEDARAPVPAVASSLSSSSSPVAAATAAAAVPNR</sequence>
<dbReference type="OrthoDB" id="58719at2759"/>
<organism evidence="3 4">
    <name type="scientific">Seminavis robusta</name>
    <dbReference type="NCBI Taxonomy" id="568900"/>
    <lineage>
        <taxon>Eukaryota</taxon>
        <taxon>Sar</taxon>
        <taxon>Stramenopiles</taxon>
        <taxon>Ochrophyta</taxon>
        <taxon>Bacillariophyta</taxon>
        <taxon>Bacillariophyceae</taxon>
        <taxon>Bacillariophycidae</taxon>
        <taxon>Naviculales</taxon>
        <taxon>Naviculaceae</taxon>
        <taxon>Seminavis</taxon>
    </lineage>
</organism>
<gene>
    <name evidence="3" type="ORF">SEMRO_122_G059150.1</name>
</gene>
<name>A0A9N8DH07_9STRA</name>
<proteinExistence type="predicted"/>
<dbReference type="SMART" id="SM00100">
    <property type="entry name" value="cNMP"/>
    <property type="match status" value="1"/>
</dbReference>
<comment type="caution">
    <text evidence="3">The sequence shown here is derived from an EMBL/GenBank/DDBJ whole genome shotgun (WGS) entry which is preliminary data.</text>
</comment>
<dbReference type="Gene3D" id="2.60.120.10">
    <property type="entry name" value="Jelly Rolls"/>
    <property type="match status" value="1"/>
</dbReference>
<feature type="region of interest" description="Disordered" evidence="1">
    <location>
        <begin position="421"/>
        <end position="458"/>
    </location>
</feature>
<dbReference type="AlphaFoldDB" id="A0A9N8DH07"/>
<accession>A0A9N8DH07</accession>
<dbReference type="EMBL" id="CAICTM010000121">
    <property type="protein sequence ID" value="CAB9501921.1"/>
    <property type="molecule type" value="Genomic_DNA"/>
</dbReference>
<dbReference type="PROSITE" id="PS50042">
    <property type="entry name" value="CNMP_BINDING_3"/>
    <property type="match status" value="1"/>
</dbReference>
<keyword evidence="4" id="KW-1185">Reference proteome</keyword>
<dbReference type="Pfam" id="PF00027">
    <property type="entry name" value="cNMP_binding"/>
    <property type="match status" value="1"/>
</dbReference>
<feature type="compositionally biased region" description="Low complexity" evidence="1">
    <location>
        <begin position="430"/>
        <end position="458"/>
    </location>
</feature>
<dbReference type="CDD" id="cd00038">
    <property type="entry name" value="CAP_ED"/>
    <property type="match status" value="1"/>
</dbReference>
<dbReference type="Proteomes" id="UP001153069">
    <property type="component" value="Unassembled WGS sequence"/>
</dbReference>
<evidence type="ECO:0000313" key="3">
    <source>
        <dbReference type="EMBL" id="CAB9501921.1"/>
    </source>
</evidence>
<evidence type="ECO:0000313" key="4">
    <source>
        <dbReference type="Proteomes" id="UP001153069"/>
    </source>
</evidence>
<reference evidence="3" key="1">
    <citation type="submission" date="2020-06" db="EMBL/GenBank/DDBJ databases">
        <authorList>
            <consortium name="Plant Systems Biology data submission"/>
        </authorList>
    </citation>
    <scope>NUCLEOTIDE SEQUENCE</scope>
    <source>
        <strain evidence="3">D6</strain>
    </source>
</reference>